<dbReference type="InterPro" id="IPR043129">
    <property type="entry name" value="ATPase_NBD"/>
</dbReference>
<evidence type="ECO:0000256" key="2">
    <source>
        <dbReference type="ARBA" id="ARBA00022618"/>
    </source>
</evidence>
<dbReference type="InterPro" id="IPR021873">
    <property type="entry name" value="FtsA_C"/>
</dbReference>
<dbReference type="Pfam" id="PF11983">
    <property type="entry name" value="FtsA_C"/>
    <property type="match status" value="1"/>
</dbReference>
<evidence type="ECO:0000256" key="1">
    <source>
        <dbReference type="ARBA" id="ARBA00022475"/>
    </source>
</evidence>
<comment type="caution">
    <text evidence="6">The sequence shown here is derived from an EMBL/GenBank/DDBJ whole genome shotgun (WGS) entry which is preliminary data.</text>
</comment>
<dbReference type="CDD" id="cd24048">
    <property type="entry name" value="ASKHA_NBD_FtsA"/>
    <property type="match status" value="1"/>
</dbReference>
<feature type="non-terminal residue" evidence="6">
    <location>
        <position position="1"/>
    </location>
</feature>
<feature type="domain" description="SHS2" evidence="5">
    <location>
        <begin position="1"/>
        <end position="118"/>
    </location>
</feature>
<dbReference type="SMART" id="SM00842">
    <property type="entry name" value="FtsA"/>
    <property type="match status" value="1"/>
</dbReference>
<evidence type="ECO:0000313" key="7">
    <source>
        <dbReference type="Proteomes" id="UP000813384"/>
    </source>
</evidence>
<proteinExistence type="predicted"/>
<evidence type="ECO:0000259" key="5">
    <source>
        <dbReference type="SMART" id="SM00842"/>
    </source>
</evidence>
<dbReference type="GO" id="GO:0051301">
    <property type="term" value="P:cell division"/>
    <property type="evidence" value="ECO:0007669"/>
    <property type="project" value="UniProtKB-KW"/>
</dbReference>
<gene>
    <name evidence="6" type="primary">ftsA</name>
    <name evidence="6" type="ORF">K8V42_10315</name>
</gene>
<accession>A0A9E3ZWX3</accession>
<dbReference type="GO" id="GO:0032153">
    <property type="term" value="C:cell division site"/>
    <property type="evidence" value="ECO:0007669"/>
    <property type="project" value="TreeGrafter"/>
</dbReference>
<reference evidence="6" key="1">
    <citation type="journal article" date="2021" name="PeerJ">
        <title>Extensive microbial diversity within the chicken gut microbiome revealed by metagenomics and culture.</title>
        <authorList>
            <person name="Gilroy R."/>
            <person name="Ravi A."/>
            <person name="Getino M."/>
            <person name="Pursley I."/>
            <person name="Horton D.L."/>
            <person name="Alikhan N.F."/>
            <person name="Baker D."/>
            <person name="Gharbi K."/>
            <person name="Hall N."/>
            <person name="Watson M."/>
            <person name="Adriaenssens E.M."/>
            <person name="Foster-Nyarko E."/>
            <person name="Jarju S."/>
            <person name="Secka A."/>
            <person name="Antonio M."/>
            <person name="Oren A."/>
            <person name="Chaudhuri R.R."/>
            <person name="La Ragione R."/>
            <person name="Hildebrand F."/>
            <person name="Pallen M.J."/>
        </authorList>
    </citation>
    <scope>NUCLEOTIDE SEQUENCE</scope>
    <source>
        <strain evidence="6">150</strain>
    </source>
</reference>
<protein>
    <submittedName>
        <fullName evidence="6">Cell division protein FtsA</fullName>
    </submittedName>
</protein>
<dbReference type="InterPro" id="IPR020823">
    <property type="entry name" value="Cell_div_FtsA"/>
</dbReference>
<keyword evidence="4" id="KW-0131">Cell cycle</keyword>
<dbReference type="Pfam" id="PF02491">
    <property type="entry name" value="SHS2_FTSA"/>
    <property type="match status" value="1"/>
</dbReference>
<reference evidence="6" key="2">
    <citation type="submission" date="2021-11" db="EMBL/GenBank/DDBJ databases">
        <authorList>
            <person name="Gilroy R."/>
        </authorList>
    </citation>
    <scope>NUCLEOTIDE SEQUENCE</scope>
    <source>
        <strain evidence="6">150</strain>
    </source>
</reference>
<name>A0A9E3ZWX3_9ENTE</name>
<dbReference type="Proteomes" id="UP000813384">
    <property type="component" value="Unassembled WGS sequence"/>
</dbReference>
<dbReference type="AlphaFoldDB" id="A0A9E3ZWX3"/>
<dbReference type="Gene3D" id="3.30.420.40">
    <property type="match status" value="1"/>
</dbReference>
<dbReference type="EMBL" id="JAJJVO010000150">
    <property type="protein sequence ID" value="MCC9274668.1"/>
    <property type="molecule type" value="Genomic_DNA"/>
</dbReference>
<dbReference type="GO" id="GO:0009898">
    <property type="term" value="C:cytoplasmic side of plasma membrane"/>
    <property type="evidence" value="ECO:0007669"/>
    <property type="project" value="TreeGrafter"/>
</dbReference>
<dbReference type="PANTHER" id="PTHR32432:SF4">
    <property type="entry name" value="CELL DIVISION PROTEIN FTSA"/>
    <property type="match status" value="1"/>
</dbReference>
<sequence length="364" mass="39608">VGVPANLLEVEDCQGMIAVSGESKEISNEDVRNVASAALVRSVPPERQIISIQPQEFTVDGFEGIKDPRGMIGVRLEMFGHVFTGPKTILHNIRKCVEKAGLVVAEMVIAPLALTETILSDGEKDFGTIVIDVGGGQTTTAVMHDKQLKFTHVNQEGGEFVTKDISTVLNTSFNNAEALKINYGDAYPARTSASEEFPVDVIGKSEPVKIDERYLSEIIEARMEQIFNKSKEVLEEIDALELPGGVVLTGGAASIPGIVDLAQEIFGVTVKLYVPNHMGLRNPVFTNVISIVDYSANLNEVYQLAKGAVTGEVMPTEQSVVYQQETNYETTYDGPQESPLAQDEETSDEGFVNKVKGFFSNIFE</sequence>
<dbReference type="NCBIfam" id="TIGR01174">
    <property type="entry name" value="ftsA"/>
    <property type="match status" value="1"/>
</dbReference>
<dbReference type="SUPFAM" id="SSF53067">
    <property type="entry name" value="Actin-like ATPase domain"/>
    <property type="match status" value="2"/>
</dbReference>
<evidence type="ECO:0000256" key="4">
    <source>
        <dbReference type="ARBA" id="ARBA00023306"/>
    </source>
</evidence>
<organism evidence="6 7">
    <name type="scientific">Enterococcus aquimarinus</name>
    <dbReference type="NCBI Taxonomy" id="328396"/>
    <lineage>
        <taxon>Bacteria</taxon>
        <taxon>Bacillati</taxon>
        <taxon>Bacillota</taxon>
        <taxon>Bacilli</taxon>
        <taxon>Lactobacillales</taxon>
        <taxon>Enterococcaceae</taxon>
        <taxon>Enterococcus</taxon>
    </lineage>
</organism>
<dbReference type="PIRSF" id="PIRSF003101">
    <property type="entry name" value="FtsA"/>
    <property type="match status" value="1"/>
</dbReference>
<keyword evidence="2 6" id="KW-0132">Cell division</keyword>
<evidence type="ECO:0000256" key="3">
    <source>
        <dbReference type="ARBA" id="ARBA00023136"/>
    </source>
</evidence>
<dbReference type="Pfam" id="PF14450">
    <property type="entry name" value="FtsA"/>
    <property type="match status" value="1"/>
</dbReference>
<keyword evidence="3" id="KW-0472">Membrane</keyword>
<dbReference type="PANTHER" id="PTHR32432">
    <property type="entry name" value="CELL DIVISION PROTEIN FTSA-RELATED"/>
    <property type="match status" value="1"/>
</dbReference>
<dbReference type="InterPro" id="IPR003494">
    <property type="entry name" value="SHS2_FtsA"/>
</dbReference>
<dbReference type="InterPro" id="IPR050696">
    <property type="entry name" value="FtsA/MreB"/>
</dbReference>
<keyword evidence="1" id="KW-1003">Cell membrane</keyword>
<evidence type="ECO:0000313" key="6">
    <source>
        <dbReference type="EMBL" id="MCC9274668.1"/>
    </source>
</evidence>